<dbReference type="GO" id="GO:0005524">
    <property type="term" value="F:ATP binding"/>
    <property type="evidence" value="ECO:0007669"/>
    <property type="project" value="UniProtKB-KW"/>
</dbReference>
<dbReference type="Pfam" id="PF00005">
    <property type="entry name" value="ABC_tran"/>
    <property type="match status" value="2"/>
</dbReference>
<dbReference type="EMBL" id="CP089983">
    <property type="protein sequence ID" value="WXB07904.1"/>
    <property type="molecule type" value="Genomic_DNA"/>
</dbReference>
<dbReference type="SMART" id="SM00382">
    <property type="entry name" value="AAA"/>
    <property type="match status" value="2"/>
</dbReference>
<dbReference type="CDD" id="cd03216">
    <property type="entry name" value="ABC_Carb_Monos_I"/>
    <property type="match status" value="1"/>
</dbReference>
<dbReference type="InterPro" id="IPR050107">
    <property type="entry name" value="ABC_carbohydrate_import_ATPase"/>
</dbReference>
<keyword evidence="5" id="KW-1185">Reference proteome</keyword>
<keyword evidence="2 4" id="KW-0067">ATP-binding</keyword>
<dbReference type="PROSITE" id="PS50893">
    <property type="entry name" value="ABC_TRANSPORTER_2"/>
    <property type="match status" value="2"/>
</dbReference>
<feature type="domain" description="ABC transporter" evidence="3">
    <location>
        <begin position="3"/>
        <end position="239"/>
    </location>
</feature>
<protein>
    <submittedName>
        <fullName evidence="4">ATP-binding cassette domain-containing protein</fullName>
    </submittedName>
</protein>
<dbReference type="SUPFAM" id="SSF52540">
    <property type="entry name" value="P-loop containing nucleoside triphosphate hydrolases"/>
    <property type="match status" value="2"/>
</dbReference>
<gene>
    <name evidence="4" type="ORF">LVJ94_11750</name>
</gene>
<dbReference type="PANTHER" id="PTHR43790">
    <property type="entry name" value="CARBOHYDRATE TRANSPORT ATP-BINDING PROTEIN MG119-RELATED"/>
    <property type="match status" value="1"/>
</dbReference>
<accession>A0ABZ2LEB4</accession>
<dbReference type="Proteomes" id="UP001374803">
    <property type="component" value="Chromosome"/>
</dbReference>
<name>A0ABZ2LEB4_9BACT</name>
<evidence type="ECO:0000313" key="5">
    <source>
        <dbReference type="Proteomes" id="UP001374803"/>
    </source>
</evidence>
<organism evidence="4 5">
    <name type="scientific">Pendulispora rubella</name>
    <dbReference type="NCBI Taxonomy" id="2741070"/>
    <lineage>
        <taxon>Bacteria</taxon>
        <taxon>Pseudomonadati</taxon>
        <taxon>Myxococcota</taxon>
        <taxon>Myxococcia</taxon>
        <taxon>Myxococcales</taxon>
        <taxon>Sorangiineae</taxon>
        <taxon>Pendulisporaceae</taxon>
        <taxon>Pendulispora</taxon>
    </lineage>
</organism>
<sequence>MRVELRQISKSFGPVRANDDVSLTLQAGSIHGLLGENGAGKSTLAGILSGLVRRDAGSVLLDGRPMEGGDPARALAAGVGMLHQEPHDFPELTVLESFAAARPGPFWFLGKPRREVRERFFELRQRFGFTIHPEERVGRLSMGERQQLELLGLLSLGVRTLILDEPTTGISDQQRDALFAALKQLAKDGCSILLVSHKLPDVLALCDRVSILRQGKLVGEAELPITADKLVEMMFGSSAAARPEKPAGAAREKVAVRLERAQVARGRLRLAMDDFTVHEGEIVGLAGLEGSGQALLLQVCAGLLPVTGGARLVVGDASLAGRPYRDFLRAGVSYVPADRAREGLIGGFTIEEHVALRAPVQGLFLRAKETLRAAEQAIETFRIRGRATTRAEQLSGGNQQRTQLALLPAQLKLLLMEHPTRGLDIESTQWVWQQLIARCKTGTAIVFASSDLDEVLTYSDRVIVFSGGHASRPVRATELSAERLGRMIGGHLEEAS</sequence>
<keyword evidence="1" id="KW-0547">Nucleotide-binding</keyword>
<proteinExistence type="predicted"/>
<evidence type="ECO:0000259" key="3">
    <source>
        <dbReference type="PROSITE" id="PS50893"/>
    </source>
</evidence>
<dbReference type="PANTHER" id="PTHR43790:SF4">
    <property type="entry name" value="GUANOSINE IMPORT ATP-BINDING PROTEIN NUPO"/>
    <property type="match status" value="1"/>
</dbReference>
<dbReference type="InterPro" id="IPR027417">
    <property type="entry name" value="P-loop_NTPase"/>
</dbReference>
<evidence type="ECO:0000313" key="4">
    <source>
        <dbReference type="EMBL" id="WXB07904.1"/>
    </source>
</evidence>
<dbReference type="InterPro" id="IPR003439">
    <property type="entry name" value="ABC_transporter-like_ATP-bd"/>
</dbReference>
<dbReference type="InterPro" id="IPR003593">
    <property type="entry name" value="AAA+_ATPase"/>
</dbReference>
<evidence type="ECO:0000256" key="2">
    <source>
        <dbReference type="ARBA" id="ARBA00022840"/>
    </source>
</evidence>
<reference evidence="4" key="1">
    <citation type="submission" date="2021-12" db="EMBL/GenBank/DDBJ databases">
        <title>Discovery of the Pendulisporaceae a myxobacterial family with distinct sporulation behavior and unique specialized metabolism.</title>
        <authorList>
            <person name="Garcia R."/>
            <person name="Popoff A."/>
            <person name="Bader C.D."/>
            <person name="Loehr J."/>
            <person name="Walesch S."/>
            <person name="Walt C."/>
            <person name="Boldt J."/>
            <person name="Bunk B."/>
            <person name="Haeckl F.J.F.P.J."/>
            <person name="Gunesch A.P."/>
            <person name="Birkelbach J."/>
            <person name="Nuebel U."/>
            <person name="Pietschmann T."/>
            <person name="Bach T."/>
            <person name="Mueller R."/>
        </authorList>
    </citation>
    <scope>NUCLEOTIDE SEQUENCE</scope>
    <source>
        <strain evidence="4">MSr11367</strain>
    </source>
</reference>
<dbReference type="RefSeq" id="WP_394837572.1">
    <property type="nucleotide sequence ID" value="NZ_CP089929.1"/>
</dbReference>
<evidence type="ECO:0000256" key="1">
    <source>
        <dbReference type="ARBA" id="ARBA00022741"/>
    </source>
</evidence>
<dbReference type="Gene3D" id="3.40.50.300">
    <property type="entry name" value="P-loop containing nucleotide triphosphate hydrolases"/>
    <property type="match status" value="2"/>
</dbReference>
<feature type="domain" description="ABC transporter" evidence="3">
    <location>
        <begin position="250"/>
        <end position="492"/>
    </location>
</feature>